<evidence type="ECO:0000256" key="7">
    <source>
        <dbReference type="ARBA" id="ARBA00023043"/>
    </source>
</evidence>
<dbReference type="PANTHER" id="PTHR47143:SF1">
    <property type="entry name" value="ION_TRANS DOMAIN-CONTAINING PROTEIN"/>
    <property type="match status" value="1"/>
</dbReference>
<evidence type="ECO:0000256" key="6">
    <source>
        <dbReference type="ARBA" id="ARBA00022989"/>
    </source>
</evidence>
<keyword evidence="16" id="KW-1185">Reference proteome</keyword>
<dbReference type="GO" id="GO:0005216">
    <property type="term" value="F:monoatomic ion channel activity"/>
    <property type="evidence" value="ECO:0007669"/>
    <property type="project" value="InterPro"/>
</dbReference>
<evidence type="ECO:0000256" key="13">
    <source>
        <dbReference type="SAM" id="Phobius"/>
    </source>
</evidence>
<feature type="repeat" description="ANK" evidence="12">
    <location>
        <begin position="268"/>
        <end position="300"/>
    </location>
</feature>
<evidence type="ECO:0000256" key="2">
    <source>
        <dbReference type="ARBA" id="ARBA00022448"/>
    </source>
</evidence>
<keyword evidence="11" id="KW-0407">Ion channel</keyword>
<name>A0A9W9ZQ54_9CNID</name>
<sequence>MADVTLSEDLYVRFADGKGSNSGRNTVKPLMDNSAGMELSASSVNLKTSKGLNNCKRIMKMMSQGKGSSIFEVVKLGQTGGEVDKETLSATDSDGFSLLHHAARCDQTEMVNLLLDNGVDIDLLGNNGLTALHIAVRHKSTEALKVLLQRGADPAIPDDETETPLIFAARRGYKEIAALLLKDSRTEVNYASSAKMTAFHVACTSGDRSLCEMLLKHGADLTAKTVNLMTAFHFAAFSGNVDICELLISTALKQCLSLKSFLDEKDVEDNTALHISCRKGCKGVAELLLRHGVDHEAVTGVNFSTPLHLTAMYGHEDITRLLISSGAAIESRDGHLQTPLHRAAAFNQEKIAQILLDNGADKETKDMMDLTPLLVSVINGAKETATMLLDQGADIMAVDSIHNSCLHLAVKHKQVEMVKKLLDRYKGQLMELRNDELKTVMHLAASHADKQILNILIDEDNSLLDKRDINERIPLHLAAEYGSLECVDSLLGCKTLLIFGNDKDKQGMTPLHIAASNKHLETCKLLVTKGSDVTSLCNHQRTPLHLAVKAGSLEIARCLLSPMLPSTLEIKDADQNTPLHIACMHNRLEILKFFLDKGANVQARNSMNMTCLDLAIEWDSDEVAKTLVKHDRWKEVVCFTSADHVTPMEKLIEKLPEVAEIVLDQCISYSHLPTTHPDFTVTFNFKPLDPPDALTSSTRRYFFGPGCMATYRRESLLNHIVTQMLLRWKWLALGKFLNYFSFTFFFVFLVLFSVFIVEQRGKVNISKNGNVDTTSAIVGDESTAIPTVIFVFLILNILKELCQIFWLRLEYCKDYTNFVDLSMYASTLIYILPYVTKDDLYGDVQVQWTAGALGLLLCYLIWILSLRRLTGSASLYVTMYVEVLQTFVKVIAIFAIVLVGYALVFYVLLKDEDNFSSVWLSFVKIFVMMVGEMDYSDVLSGNVVNNAKVPGTDILYVPLPEFSYIIFMLFVLSVSIVLMNLLVGLAVGDIDSIQKTASLRTLIEQALLVDSLQKRYPKWALKLSYKDSMELKPNQNTFIKKFAFSVPVLKMAIF</sequence>
<feature type="repeat" description="ANK" evidence="12">
    <location>
        <begin position="539"/>
        <end position="561"/>
    </location>
</feature>
<proteinExistence type="predicted"/>
<evidence type="ECO:0000256" key="12">
    <source>
        <dbReference type="PROSITE-ProRule" id="PRU00023"/>
    </source>
</evidence>
<feature type="transmembrane region" description="Helical" evidence="13">
    <location>
        <begin position="736"/>
        <end position="757"/>
    </location>
</feature>
<dbReference type="PANTHER" id="PTHR47143">
    <property type="entry name" value="TRANSIENT RECEPTOR POTENTIAL CATION CHANNEL PROTEIN PAINLESS"/>
    <property type="match status" value="1"/>
</dbReference>
<dbReference type="InterPro" id="IPR005821">
    <property type="entry name" value="Ion_trans_dom"/>
</dbReference>
<keyword evidence="3" id="KW-0716">Sensory transduction</keyword>
<dbReference type="InterPro" id="IPR052076">
    <property type="entry name" value="TRP_cation_channel"/>
</dbReference>
<evidence type="ECO:0000256" key="3">
    <source>
        <dbReference type="ARBA" id="ARBA00022606"/>
    </source>
</evidence>
<organism evidence="15 16">
    <name type="scientific">Desmophyllum pertusum</name>
    <dbReference type="NCBI Taxonomy" id="174260"/>
    <lineage>
        <taxon>Eukaryota</taxon>
        <taxon>Metazoa</taxon>
        <taxon>Cnidaria</taxon>
        <taxon>Anthozoa</taxon>
        <taxon>Hexacorallia</taxon>
        <taxon>Scleractinia</taxon>
        <taxon>Caryophylliina</taxon>
        <taxon>Caryophylliidae</taxon>
        <taxon>Desmophyllum</taxon>
    </lineage>
</organism>
<dbReference type="SUPFAM" id="SSF48403">
    <property type="entry name" value="Ankyrin repeat"/>
    <property type="match status" value="2"/>
</dbReference>
<reference evidence="15" key="1">
    <citation type="submission" date="2023-01" db="EMBL/GenBank/DDBJ databases">
        <title>Genome assembly of the deep-sea coral Lophelia pertusa.</title>
        <authorList>
            <person name="Herrera S."/>
            <person name="Cordes E."/>
        </authorList>
    </citation>
    <scope>NUCLEOTIDE SEQUENCE</scope>
    <source>
        <strain evidence="15">USNM1676648</strain>
        <tissue evidence="15">Polyp</tissue>
    </source>
</reference>
<evidence type="ECO:0000313" key="16">
    <source>
        <dbReference type="Proteomes" id="UP001163046"/>
    </source>
</evidence>
<comment type="subcellular location">
    <subcellularLocation>
        <location evidence="1">Membrane</location>
        <topology evidence="1">Multi-pass membrane protein</topology>
    </subcellularLocation>
</comment>
<feature type="repeat" description="ANK" evidence="12">
    <location>
        <begin position="574"/>
        <end position="606"/>
    </location>
</feature>
<dbReference type="Proteomes" id="UP001163046">
    <property type="component" value="Unassembled WGS sequence"/>
</dbReference>
<evidence type="ECO:0000256" key="8">
    <source>
        <dbReference type="ARBA" id="ARBA00023065"/>
    </source>
</evidence>
<feature type="repeat" description="ANK" evidence="12">
    <location>
        <begin position="194"/>
        <end position="226"/>
    </location>
</feature>
<comment type="caution">
    <text evidence="15">The sequence shown here is derived from an EMBL/GenBank/DDBJ whole genome shotgun (WGS) entry which is preliminary data.</text>
</comment>
<evidence type="ECO:0000256" key="1">
    <source>
        <dbReference type="ARBA" id="ARBA00004141"/>
    </source>
</evidence>
<feature type="repeat" description="ANK" evidence="12">
    <location>
        <begin position="506"/>
        <end position="538"/>
    </location>
</feature>
<evidence type="ECO:0000256" key="10">
    <source>
        <dbReference type="ARBA" id="ARBA00023180"/>
    </source>
</evidence>
<keyword evidence="10" id="KW-0325">Glycoprotein</keyword>
<keyword evidence="4 13" id="KW-0812">Transmembrane</keyword>
<dbReference type="Pfam" id="PF13637">
    <property type="entry name" value="Ank_4"/>
    <property type="match status" value="1"/>
</dbReference>
<dbReference type="GO" id="GO:1902495">
    <property type="term" value="C:transmembrane transporter complex"/>
    <property type="evidence" value="ECO:0007669"/>
    <property type="project" value="TreeGrafter"/>
</dbReference>
<evidence type="ECO:0000256" key="4">
    <source>
        <dbReference type="ARBA" id="ARBA00022692"/>
    </source>
</evidence>
<keyword evidence="9 13" id="KW-0472">Membrane</keyword>
<dbReference type="PRINTS" id="PR01415">
    <property type="entry name" value="ANKYRIN"/>
</dbReference>
<dbReference type="PROSITE" id="PS50088">
    <property type="entry name" value="ANK_REPEAT"/>
    <property type="match status" value="10"/>
</dbReference>
<dbReference type="OrthoDB" id="1661883at2759"/>
<keyword evidence="7 12" id="KW-0040">ANK repeat</keyword>
<dbReference type="InterPro" id="IPR036770">
    <property type="entry name" value="Ankyrin_rpt-contain_sf"/>
</dbReference>
<feature type="repeat" description="ANK" evidence="12">
    <location>
        <begin position="335"/>
        <end position="367"/>
    </location>
</feature>
<dbReference type="Gene3D" id="1.25.40.20">
    <property type="entry name" value="Ankyrin repeat-containing domain"/>
    <property type="match status" value="6"/>
</dbReference>
<keyword evidence="5" id="KW-0677">Repeat</keyword>
<feature type="transmembrane region" description="Helical" evidence="13">
    <location>
        <begin position="848"/>
        <end position="866"/>
    </location>
</feature>
<feature type="transmembrane region" description="Helical" evidence="13">
    <location>
        <begin position="818"/>
        <end position="836"/>
    </location>
</feature>
<dbReference type="Pfam" id="PF12796">
    <property type="entry name" value="Ank_2"/>
    <property type="match status" value="5"/>
</dbReference>
<dbReference type="PROSITE" id="PS50297">
    <property type="entry name" value="ANK_REP_REGION"/>
    <property type="match status" value="9"/>
</dbReference>
<evidence type="ECO:0000259" key="14">
    <source>
        <dbReference type="Pfam" id="PF00520"/>
    </source>
</evidence>
<feature type="repeat" description="ANK" evidence="12">
    <location>
        <begin position="368"/>
        <end position="400"/>
    </location>
</feature>
<dbReference type="SMART" id="SM00248">
    <property type="entry name" value="ANK"/>
    <property type="match status" value="16"/>
</dbReference>
<dbReference type="Gene3D" id="1.10.287.70">
    <property type="match status" value="1"/>
</dbReference>
<evidence type="ECO:0000256" key="9">
    <source>
        <dbReference type="ARBA" id="ARBA00023136"/>
    </source>
</evidence>
<dbReference type="Pfam" id="PF00520">
    <property type="entry name" value="Ion_trans"/>
    <property type="match status" value="1"/>
</dbReference>
<keyword evidence="8" id="KW-0406">Ion transport</keyword>
<feature type="repeat" description="ANK" evidence="12">
    <location>
        <begin position="94"/>
        <end position="126"/>
    </location>
</feature>
<keyword evidence="2" id="KW-0813">Transport</keyword>
<feature type="repeat" description="ANK" evidence="12">
    <location>
        <begin position="127"/>
        <end position="159"/>
    </location>
</feature>
<evidence type="ECO:0000256" key="11">
    <source>
        <dbReference type="ARBA" id="ARBA00023303"/>
    </source>
</evidence>
<gene>
    <name evidence="15" type="primary">TRPA1_13</name>
    <name evidence="15" type="ORF">OS493_013806</name>
</gene>
<dbReference type="EMBL" id="MU825879">
    <property type="protein sequence ID" value="KAJ7385772.1"/>
    <property type="molecule type" value="Genomic_DNA"/>
</dbReference>
<keyword evidence="6 13" id="KW-1133">Transmembrane helix</keyword>
<accession>A0A9W9ZQ54</accession>
<feature type="repeat" description="ANK" evidence="12">
    <location>
        <begin position="302"/>
        <end position="334"/>
    </location>
</feature>
<dbReference type="AlphaFoldDB" id="A0A9W9ZQ54"/>
<evidence type="ECO:0000256" key="5">
    <source>
        <dbReference type="ARBA" id="ARBA00022737"/>
    </source>
</evidence>
<feature type="domain" description="Ion transport" evidence="14">
    <location>
        <begin position="740"/>
        <end position="997"/>
    </location>
</feature>
<protein>
    <submittedName>
        <fullName evidence="15">Transient receptor putative cation channel sub A member 1</fullName>
    </submittedName>
</protein>
<dbReference type="Pfam" id="PF00023">
    <property type="entry name" value="Ank"/>
    <property type="match status" value="2"/>
</dbReference>
<feature type="transmembrane region" description="Helical" evidence="13">
    <location>
        <begin position="962"/>
        <end position="987"/>
    </location>
</feature>
<evidence type="ECO:0000313" key="15">
    <source>
        <dbReference type="EMBL" id="KAJ7385772.1"/>
    </source>
</evidence>
<feature type="transmembrane region" description="Helical" evidence="13">
    <location>
        <begin position="887"/>
        <end position="909"/>
    </location>
</feature>
<dbReference type="InterPro" id="IPR002110">
    <property type="entry name" value="Ankyrin_rpt"/>
</dbReference>
<keyword evidence="15" id="KW-0675">Receptor</keyword>